<dbReference type="SUPFAM" id="SSF53850">
    <property type="entry name" value="Periplasmic binding protein-like II"/>
    <property type="match status" value="1"/>
</dbReference>
<evidence type="ECO:0000259" key="16">
    <source>
        <dbReference type="SMART" id="SM00918"/>
    </source>
</evidence>
<keyword evidence="8 14" id="KW-0472">Membrane</keyword>
<dbReference type="PANTHER" id="PTHR42643:SF38">
    <property type="entry name" value="IONOTROPIC RECEPTOR 100A"/>
    <property type="match status" value="1"/>
</dbReference>
<dbReference type="Gene3D" id="3.40.190.10">
    <property type="entry name" value="Periplasmic binding protein-like II"/>
    <property type="match status" value="1"/>
</dbReference>
<gene>
    <name evidence="17" type="ORF">HNY73_014815</name>
</gene>
<evidence type="ECO:0000313" key="18">
    <source>
        <dbReference type="Proteomes" id="UP000807504"/>
    </source>
</evidence>
<evidence type="ECO:0000256" key="5">
    <source>
        <dbReference type="ARBA" id="ARBA00022692"/>
    </source>
</evidence>
<dbReference type="InterPro" id="IPR019594">
    <property type="entry name" value="Glu/Gly-bd"/>
</dbReference>
<keyword evidence="6 14" id="KW-1133">Transmembrane helix</keyword>
<organism evidence="17 18">
    <name type="scientific">Argiope bruennichi</name>
    <name type="common">Wasp spider</name>
    <name type="synonym">Aranea bruennichi</name>
    <dbReference type="NCBI Taxonomy" id="94029"/>
    <lineage>
        <taxon>Eukaryota</taxon>
        <taxon>Metazoa</taxon>
        <taxon>Ecdysozoa</taxon>
        <taxon>Arthropoda</taxon>
        <taxon>Chelicerata</taxon>
        <taxon>Arachnida</taxon>
        <taxon>Araneae</taxon>
        <taxon>Araneomorphae</taxon>
        <taxon>Entelegynae</taxon>
        <taxon>Araneoidea</taxon>
        <taxon>Araneidae</taxon>
        <taxon>Argiope</taxon>
    </lineage>
</organism>
<keyword evidence="9 17" id="KW-0675">Receptor</keyword>
<keyword evidence="10" id="KW-0325">Glycoprotein</keyword>
<keyword evidence="7" id="KW-0406">Ion transport</keyword>
<reference evidence="17" key="1">
    <citation type="journal article" date="2020" name="bioRxiv">
        <title>Chromosome-level reference genome of the European wasp spider Argiope bruennichi: a resource for studies on range expansion and evolutionary adaptation.</title>
        <authorList>
            <person name="Sheffer M.M."/>
            <person name="Hoppe A."/>
            <person name="Krehenwinkel H."/>
            <person name="Uhl G."/>
            <person name="Kuss A.W."/>
            <person name="Jensen L."/>
            <person name="Jensen C."/>
            <person name="Gillespie R.G."/>
            <person name="Hoff K.J."/>
            <person name="Prost S."/>
        </authorList>
    </citation>
    <scope>NUCLEOTIDE SEQUENCE</scope>
</reference>
<dbReference type="Gene3D" id="1.10.287.70">
    <property type="match status" value="1"/>
</dbReference>
<dbReference type="GO" id="GO:0015276">
    <property type="term" value="F:ligand-gated monoatomic ion channel activity"/>
    <property type="evidence" value="ECO:0007669"/>
    <property type="project" value="InterPro"/>
</dbReference>
<keyword evidence="18" id="KW-1185">Reference proteome</keyword>
<dbReference type="SMART" id="SM00918">
    <property type="entry name" value="Lig_chan-Glu_bd"/>
    <property type="match status" value="1"/>
</dbReference>
<feature type="domain" description="Ionotropic glutamate receptor C-terminal" evidence="15">
    <location>
        <begin position="8"/>
        <end position="344"/>
    </location>
</feature>
<keyword evidence="5 14" id="KW-0812">Transmembrane</keyword>
<dbReference type="GO" id="GO:0005886">
    <property type="term" value="C:plasma membrane"/>
    <property type="evidence" value="ECO:0007669"/>
    <property type="project" value="UniProtKB-SubCell"/>
</dbReference>
<dbReference type="Pfam" id="PF00060">
    <property type="entry name" value="Lig_chan"/>
    <property type="match status" value="1"/>
</dbReference>
<evidence type="ECO:0000256" key="9">
    <source>
        <dbReference type="ARBA" id="ARBA00023170"/>
    </source>
</evidence>
<evidence type="ECO:0000256" key="2">
    <source>
        <dbReference type="ARBA" id="ARBA00008685"/>
    </source>
</evidence>
<evidence type="ECO:0000256" key="13">
    <source>
        <dbReference type="PIRSR" id="PIRSR601508-1"/>
    </source>
</evidence>
<accession>A0A8T0EQP7</accession>
<feature type="domain" description="Ionotropic glutamate receptor L-glutamate and glycine-binding" evidence="16">
    <location>
        <begin position="15"/>
        <end position="77"/>
    </location>
</feature>
<evidence type="ECO:0000256" key="8">
    <source>
        <dbReference type="ARBA" id="ARBA00023136"/>
    </source>
</evidence>
<evidence type="ECO:0000259" key="15">
    <source>
        <dbReference type="SMART" id="SM00079"/>
    </source>
</evidence>
<comment type="subcellular location">
    <subcellularLocation>
        <location evidence="1">Cell membrane</location>
        <topology evidence="1">Multi-pass membrane protein</topology>
    </subcellularLocation>
</comment>
<evidence type="ECO:0000256" key="3">
    <source>
        <dbReference type="ARBA" id="ARBA00022448"/>
    </source>
</evidence>
<dbReference type="Pfam" id="PF10613">
    <property type="entry name" value="Lig_chan-Glu_bd"/>
    <property type="match status" value="1"/>
</dbReference>
<evidence type="ECO:0000256" key="1">
    <source>
        <dbReference type="ARBA" id="ARBA00004651"/>
    </source>
</evidence>
<dbReference type="PANTHER" id="PTHR42643">
    <property type="entry name" value="IONOTROPIC RECEPTOR 20A-RELATED"/>
    <property type="match status" value="1"/>
</dbReference>
<dbReference type="InterPro" id="IPR001320">
    <property type="entry name" value="Iontro_rcpt_C"/>
</dbReference>
<dbReference type="InterPro" id="IPR052192">
    <property type="entry name" value="Insect_Ionotropic_Sensory_Rcpt"/>
</dbReference>
<reference evidence="17" key="2">
    <citation type="submission" date="2020-06" db="EMBL/GenBank/DDBJ databases">
        <authorList>
            <person name="Sheffer M."/>
        </authorList>
    </citation>
    <scope>NUCLEOTIDE SEQUENCE</scope>
</reference>
<dbReference type="EMBL" id="JABXBU010002072">
    <property type="protein sequence ID" value="KAF8778047.1"/>
    <property type="molecule type" value="Genomic_DNA"/>
</dbReference>
<keyword evidence="3" id="KW-0813">Transport</keyword>
<evidence type="ECO:0000256" key="7">
    <source>
        <dbReference type="ARBA" id="ARBA00023065"/>
    </source>
</evidence>
<comment type="caution">
    <text evidence="17">The sequence shown here is derived from an EMBL/GenBank/DDBJ whole genome shotgun (WGS) entry which is preliminary data.</text>
</comment>
<keyword evidence="12" id="KW-0407">Ion channel</keyword>
<dbReference type="GO" id="GO:0038023">
    <property type="term" value="F:signaling receptor activity"/>
    <property type="evidence" value="ECO:0007669"/>
    <property type="project" value="InterPro"/>
</dbReference>
<keyword evidence="4" id="KW-1003">Cell membrane</keyword>
<dbReference type="AlphaFoldDB" id="A0A8T0EQP7"/>
<dbReference type="Proteomes" id="UP000807504">
    <property type="component" value="Unassembled WGS sequence"/>
</dbReference>
<feature type="transmembrane region" description="Helical" evidence="14">
    <location>
        <begin position="130"/>
        <end position="150"/>
    </location>
</feature>
<feature type="transmembrane region" description="Helical" evidence="14">
    <location>
        <begin position="371"/>
        <end position="398"/>
    </location>
</feature>
<dbReference type="SMART" id="SM00079">
    <property type="entry name" value="PBPe"/>
    <property type="match status" value="1"/>
</dbReference>
<sequence>MGNHRKTTVVVVDLPYHVSVNISEYGTVDVGEFGGTFLKVVLEALKIEYEIIPEKNNDFGKLLPNGSWTGMIGMIQRGEADLAFTHIIVTEERYKVVDFSTPYNMDACIFVSVMPGKIKSTFGFLHPFDLNSWIAILLTFCIMAILFALFQNRYSLFEIYFRLLTNFLQQNSMPLVGSLKYKIVYLAWLLFVTVITFSWSATLLSFLIEPKRDNMVRTFRELSKAVQRDTRKATFIDVSMPILLNSEDTDLKILGETAVRNDWIVHASKHGKGAYIKYRADEIMFRVNAKVMFENRHDLYIAEDALYVIPTAFAYGKNFCCPSKLNSIILRLSGAGVYEKLIRDNSLKYFLRSSKKLEDGSTDFSLSLTDLFGIFILLGAGMMLSFIVFLGEMIYAIAYSLQ</sequence>
<dbReference type="PRINTS" id="PR00177">
    <property type="entry name" value="NMDARECEPTOR"/>
</dbReference>
<evidence type="ECO:0000256" key="10">
    <source>
        <dbReference type="ARBA" id="ARBA00023180"/>
    </source>
</evidence>
<protein>
    <submittedName>
        <fullName evidence="17">Glutamate receptor ionotropic like protein</fullName>
    </submittedName>
</protein>
<evidence type="ECO:0000313" key="17">
    <source>
        <dbReference type="EMBL" id="KAF8778047.1"/>
    </source>
</evidence>
<proteinExistence type="inferred from homology"/>
<evidence type="ECO:0000256" key="14">
    <source>
        <dbReference type="SAM" id="Phobius"/>
    </source>
</evidence>
<comment type="similarity">
    <text evidence="2">Belongs to the glutamate-gated ion channel (TC 1.A.10.1) family.</text>
</comment>
<feature type="binding site" evidence="13">
    <location>
        <position position="93"/>
    </location>
    <ligand>
        <name>L-glutamate</name>
        <dbReference type="ChEBI" id="CHEBI:29985"/>
    </ligand>
</feature>
<feature type="transmembrane region" description="Helical" evidence="14">
    <location>
        <begin position="183"/>
        <end position="208"/>
    </location>
</feature>
<evidence type="ECO:0000256" key="4">
    <source>
        <dbReference type="ARBA" id="ARBA00022475"/>
    </source>
</evidence>
<evidence type="ECO:0000256" key="12">
    <source>
        <dbReference type="ARBA" id="ARBA00023303"/>
    </source>
</evidence>
<evidence type="ECO:0000256" key="11">
    <source>
        <dbReference type="ARBA" id="ARBA00023286"/>
    </source>
</evidence>
<evidence type="ECO:0000256" key="6">
    <source>
        <dbReference type="ARBA" id="ARBA00022989"/>
    </source>
</evidence>
<dbReference type="GO" id="GO:0050906">
    <property type="term" value="P:detection of stimulus involved in sensory perception"/>
    <property type="evidence" value="ECO:0007669"/>
    <property type="project" value="UniProtKB-ARBA"/>
</dbReference>
<name>A0A8T0EQP7_ARGBR</name>
<dbReference type="InterPro" id="IPR001508">
    <property type="entry name" value="Iono_Glu_rcpt_met"/>
</dbReference>
<keyword evidence="11" id="KW-1071">Ligand-gated ion channel</keyword>